<reference evidence="2 3" key="1">
    <citation type="submission" date="2024-01" db="EMBL/GenBank/DDBJ databases">
        <title>The diversity of rhizobia nodulating Mimosa spp. in eleven states of Brazil covering several biomes is determined by host plant, location, and edaphic factors.</title>
        <authorList>
            <person name="Rouws L."/>
            <person name="Barauna A."/>
            <person name="Beukes C."/>
            <person name="De Faria S.M."/>
            <person name="Gross E."/>
            <person name="Dos Reis Junior F.B."/>
            <person name="Simon M."/>
            <person name="Maluk M."/>
            <person name="Odee D.W."/>
            <person name="Kenicer G."/>
            <person name="Young J.P.W."/>
            <person name="Reis V.M."/>
            <person name="Zilli J."/>
            <person name="James E.K."/>
        </authorList>
    </citation>
    <scope>NUCLEOTIDE SEQUENCE [LARGE SCALE GENOMIC DNA]</scope>
    <source>
        <strain evidence="2 3">JHI1651</strain>
    </source>
</reference>
<organism evidence="2 3">
    <name type="scientific">Paraburkholderia caribensis</name>
    <dbReference type="NCBI Taxonomy" id="75105"/>
    <lineage>
        <taxon>Bacteria</taxon>
        <taxon>Pseudomonadati</taxon>
        <taxon>Pseudomonadota</taxon>
        <taxon>Betaproteobacteria</taxon>
        <taxon>Burkholderiales</taxon>
        <taxon>Burkholderiaceae</taxon>
        <taxon>Paraburkholderia</taxon>
    </lineage>
</organism>
<protein>
    <recommendedName>
        <fullName evidence="4">SpoVT-AbrB domain-containing protein</fullName>
    </recommendedName>
</protein>
<evidence type="ECO:0000313" key="3">
    <source>
        <dbReference type="Proteomes" id="UP001462961"/>
    </source>
</evidence>
<name>A0ABV0DN15_9BURK</name>
<feature type="region of interest" description="Disordered" evidence="1">
    <location>
        <begin position="137"/>
        <end position="161"/>
    </location>
</feature>
<dbReference type="EMBL" id="JAYLVJ010000001">
    <property type="protein sequence ID" value="MEO1752490.1"/>
    <property type="molecule type" value="Genomic_DNA"/>
</dbReference>
<sequence length="161" mass="17625">MKARRVASAAVGMHIVSSTSLDLDALGLPPIRNIAADTSHDNDLVQLGCPFCFNVLLERVSRAVFPRRQDQSGSIPVLKCPPLKDVEILMKVLFGTKKVQKTGRVALTEQLLHNAGLREGDSVDIYFDSSTKTIILERSPETTGARAPSSPDSKTRSRRKQ</sequence>
<evidence type="ECO:0008006" key="4">
    <source>
        <dbReference type="Google" id="ProtNLM"/>
    </source>
</evidence>
<evidence type="ECO:0000313" key="2">
    <source>
        <dbReference type="EMBL" id="MEO1752490.1"/>
    </source>
</evidence>
<comment type="caution">
    <text evidence="2">The sequence shown here is derived from an EMBL/GenBank/DDBJ whole genome shotgun (WGS) entry which is preliminary data.</text>
</comment>
<gene>
    <name evidence="2" type="ORF">VOI32_00910</name>
</gene>
<dbReference type="Proteomes" id="UP001462961">
    <property type="component" value="Unassembled WGS sequence"/>
</dbReference>
<keyword evidence="3" id="KW-1185">Reference proteome</keyword>
<dbReference type="RefSeq" id="WP_176956775.1">
    <property type="nucleotide sequence ID" value="NZ_CP015958.1"/>
</dbReference>
<accession>A0ABV0DN15</accession>
<proteinExistence type="predicted"/>
<evidence type="ECO:0000256" key="1">
    <source>
        <dbReference type="SAM" id="MobiDB-lite"/>
    </source>
</evidence>